<gene>
    <name evidence="1" type="ORF">Cba03nite_76150</name>
</gene>
<comment type="caution">
    <text evidence="1">The sequence shown here is derived from an EMBL/GenBank/DDBJ whole genome shotgun (WGS) entry which is preliminary data.</text>
</comment>
<accession>A0A8J3JSK3</accession>
<sequence>MRPAVEVMRLNAVPLWHFAQRDPLSWLVLHAACTDDEVGLFLALLADRYGVLTGPDPAWIMEALLAEEMIDISGGVLVHDSKSGVTIAPSCCCGLADWREWQQAPAGVAPWMGHSPDPEMEFHETQLRLWQNGDDRRPGTHVDVPRSALSALLAGVRQDLIGFLDALRAWARQHGCADLVDAFIAKADADLAVSAELIPAGLTTGGAV</sequence>
<proteinExistence type="predicted"/>
<evidence type="ECO:0000313" key="1">
    <source>
        <dbReference type="EMBL" id="GIF86266.1"/>
    </source>
</evidence>
<protein>
    <submittedName>
        <fullName evidence="1">Uncharacterized protein</fullName>
    </submittedName>
</protein>
<dbReference type="AlphaFoldDB" id="A0A8J3JSK3"/>
<evidence type="ECO:0000313" key="2">
    <source>
        <dbReference type="Proteomes" id="UP000601223"/>
    </source>
</evidence>
<reference evidence="1 2" key="1">
    <citation type="submission" date="2021-01" db="EMBL/GenBank/DDBJ databases">
        <title>Whole genome shotgun sequence of Catellatospora bangladeshensis NBRC 107357.</title>
        <authorList>
            <person name="Komaki H."/>
            <person name="Tamura T."/>
        </authorList>
    </citation>
    <scope>NUCLEOTIDE SEQUENCE [LARGE SCALE GENOMIC DNA]</scope>
    <source>
        <strain evidence="1 2">NBRC 107357</strain>
    </source>
</reference>
<dbReference type="EMBL" id="BONF01000064">
    <property type="protein sequence ID" value="GIF86266.1"/>
    <property type="molecule type" value="Genomic_DNA"/>
</dbReference>
<dbReference type="Proteomes" id="UP000601223">
    <property type="component" value="Unassembled WGS sequence"/>
</dbReference>
<keyword evidence="2" id="KW-1185">Reference proteome</keyword>
<organism evidence="1 2">
    <name type="scientific">Catellatospora bangladeshensis</name>
    <dbReference type="NCBI Taxonomy" id="310355"/>
    <lineage>
        <taxon>Bacteria</taxon>
        <taxon>Bacillati</taxon>
        <taxon>Actinomycetota</taxon>
        <taxon>Actinomycetes</taxon>
        <taxon>Micromonosporales</taxon>
        <taxon>Micromonosporaceae</taxon>
        <taxon>Catellatospora</taxon>
    </lineage>
</organism>
<name>A0A8J3JSK3_9ACTN</name>